<dbReference type="AlphaFoldDB" id="A0A133V8I7"/>
<keyword evidence="7" id="KW-0411">Iron-sulfur</keyword>
<dbReference type="PANTHER" id="PTHR30109:SF6">
    <property type="entry name" value="ACETYL-COA DECARBONYLASE_SYNTHASE COMPLEX SUBUNIT ALPHA"/>
    <property type="match status" value="1"/>
</dbReference>
<keyword evidence="5 9" id="KW-0560">Oxidoreductase</keyword>
<reference evidence="9 10" key="1">
    <citation type="journal article" date="2016" name="Sci. Rep.">
        <title>Metabolic traits of an uncultured archaeal lineage -MSBL1- from brine pools of the Red Sea.</title>
        <authorList>
            <person name="Mwirichia R."/>
            <person name="Alam I."/>
            <person name="Rashid M."/>
            <person name="Vinu M."/>
            <person name="Ba-Alawi W."/>
            <person name="Anthony Kamau A."/>
            <person name="Kamanda Ngugi D."/>
            <person name="Goker M."/>
            <person name="Klenk H.P."/>
            <person name="Bajic V."/>
            <person name="Stingl U."/>
        </authorList>
    </citation>
    <scope>NUCLEOTIDE SEQUENCE [LARGE SCALE GENOMIC DNA]</scope>
    <source>
        <strain evidence="9">SCGC-AAA261D19</strain>
    </source>
</reference>
<dbReference type="SUPFAM" id="SSF56821">
    <property type="entry name" value="Prismane protein-like"/>
    <property type="match status" value="1"/>
</dbReference>
<dbReference type="GO" id="GO:0042542">
    <property type="term" value="P:response to hydrogen peroxide"/>
    <property type="evidence" value="ECO:0007669"/>
    <property type="project" value="TreeGrafter"/>
</dbReference>
<keyword evidence="2" id="KW-0533">Nickel</keyword>
<keyword evidence="6" id="KW-0408">Iron</keyword>
<evidence type="ECO:0000259" key="8">
    <source>
        <dbReference type="PROSITE" id="PS51379"/>
    </source>
</evidence>
<keyword evidence="4" id="KW-0677">Repeat</keyword>
<comment type="caution">
    <text evidence="9">The sequence shown here is derived from an EMBL/GenBank/DDBJ whole genome shotgun (WGS) entry which is preliminary data.</text>
</comment>
<dbReference type="EMBL" id="LHXX01000005">
    <property type="protein sequence ID" value="KXB02732.1"/>
    <property type="molecule type" value="Genomic_DNA"/>
</dbReference>
<evidence type="ECO:0000256" key="1">
    <source>
        <dbReference type="ARBA" id="ARBA00022485"/>
    </source>
</evidence>
<dbReference type="InterPro" id="IPR004137">
    <property type="entry name" value="HCP/CODH"/>
</dbReference>
<evidence type="ECO:0000256" key="6">
    <source>
        <dbReference type="ARBA" id="ARBA00023004"/>
    </source>
</evidence>
<dbReference type="SUPFAM" id="SSF46548">
    <property type="entry name" value="alpha-helical ferredoxin"/>
    <property type="match status" value="1"/>
</dbReference>
<dbReference type="InterPro" id="IPR004460">
    <property type="entry name" value="CdhA"/>
</dbReference>
<dbReference type="PATRIC" id="fig|1698273.3.peg.584"/>
<dbReference type="Pfam" id="PF03063">
    <property type="entry name" value="Prismane"/>
    <property type="match status" value="2"/>
</dbReference>
<dbReference type="Proteomes" id="UP000070400">
    <property type="component" value="Unassembled WGS sequence"/>
</dbReference>
<dbReference type="NCBIfam" id="TIGR00314">
    <property type="entry name" value="cdhA"/>
    <property type="match status" value="1"/>
</dbReference>
<evidence type="ECO:0000313" key="10">
    <source>
        <dbReference type="Proteomes" id="UP000070400"/>
    </source>
</evidence>
<dbReference type="Gene3D" id="1.10.8.190">
    <property type="entry name" value="Carbon monoxide dehydrogenase alpha subunit. Chain M, domain 1"/>
    <property type="match status" value="1"/>
</dbReference>
<name>A0A133V8I7_9EURY</name>
<gene>
    <name evidence="9" type="ORF">AKJ43_00705</name>
</gene>
<dbReference type="GO" id="GO:0004601">
    <property type="term" value="F:peroxidase activity"/>
    <property type="evidence" value="ECO:0007669"/>
    <property type="project" value="TreeGrafter"/>
</dbReference>
<dbReference type="PROSITE" id="PS00198">
    <property type="entry name" value="4FE4S_FER_1"/>
    <property type="match status" value="1"/>
</dbReference>
<dbReference type="InterPro" id="IPR016099">
    <property type="entry name" value="Prismane-like_a/b-sand"/>
</dbReference>
<feature type="domain" description="4Fe-4S ferredoxin-type" evidence="8">
    <location>
        <begin position="394"/>
        <end position="423"/>
    </location>
</feature>
<protein>
    <submittedName>
        <fullName evidence="9">Acetyl-CoA decarbonylase/synthase complex subunit alpha</fullName>
        <ecNumber evidence="9">1.2.99.2</ecNumber>
    </submittedName>
</protein>
<evidence type="ECO:0000256" key="2">
    <source>
        <dbReference type="ARBA" id="ARBA00022596"/>
    </source>
</evidence>
<keyword evidence="10" id="KW-1185">Reference proteome</keyword>
<sequence>MAKDRLKLEKFESKGFTIEGLDLSIEEILDETADWEPLGPTPFPGMIEMRDWDFRLMKRYRPQYYPACESCCFCGYGKCDLQEGKEGACGIKLNEQVARKNFMRATWGLAAHAGHARHMLHKLIDMHGPELPLDMGSYVDVEAPNIRTVCGIKPKTLADLREVLDYVEEEFLQMVSALHTGQEGNNLDFESKALNAGMLDHVAMEAADIAQIASYDMPRGDPEAPLVDIGMGTLNPEKPCVLCYGHNLVAAADVIKYVEENNLWDEVEVGGICCTVLDMTRTDQNVNVVGGLSSALKFIRAGVADVVVTDEQCIRTDTFEEATAVGSKVIATSEKVCYGLQDRTDDSVDKIVEDLVNSQDGVLITNLEKVGEVATKVAQRMSPKRGNLKVLPTANELKDMVDKCTQCGSCRRNCPNDYPLDEAMASAQEGDYSKLSHIFTELCLGCGRCEEKCPQDIKIFQVMEKAAEKEVKEEKYKIRIGRGPIRDTEIRKVGSPIVLGEIPGVIALVGCPNYPGSKEPLYRTAKELASRNYIIAATGCHAMDMSFFRNGEGKTIWEQFPGDFDGGGVCNVGSCVANSHITGAAIKIANIFAKIPLRANYKEIADYILNRVGACGISWGAYSQKAVSIANGVQRLGIPVILGPRCSLYGRSMLGRRDREGDWTVKNKRNLKKEGRISPGPEHLCYYAESPEEMIVKAVKLCIRPNDTDVGRQIKLSHYIDLYNKYFDEKYPPDLYMYVRRDRDIPIKDRTEVMKMLKEDERWEKGKFGIDQPTILREGEF</sequence>
<dbReference type="InterPro" id="IPR017900">
    <property type="entry name" value="4Fe4S_Fe_S_CS"/>
</dbReference>
<feature type="domain" description="4Fe-4S ferredoxin-type" evidence="8">
    <location>
        <begin position="434"/>
        <end position="465"/>
    </location>
</feature>
<dbReference type="Gene3D" id="3.40.50.2030">
    <property type="match status" value="2"/>
</dbReference>
<keyword evidence="1" id="KW-0004">4Fe-4S</keyword>
<evidence type="ECO:0000256" key="5">
    <source>
        <dbReference type="ARBA" id="ARBA00023002"/>
    </source>
</evidence>
<dbReference type="InterPro" id="IPR011254">
    <property type="entry name" value="Prismane-like_sf"/>
</dbReference>
<evidence type="ECO:0000256" key="4">
    <source>
        <dbReference type="ARBA" id="ARBA00022737"/>
    </source>
</evidence>
<dbReference type="GO" id="GO:0051539">
    <property type="term" value="F:4 iron, 4 sulfur cluster binding"/>
    <property type="evidence" value="ECO:0007669"/>
    <property type="project" value="UniProtKB-KW"/>
</dbReference>
<dbReference type="EC" id="1.2.99.2" evidence="9"/>
<evidence type="ECO:0000313" key="9">
    <source>
        <dbReference type="EMBL" id="KXB02732.1"/>
    </source>
</evidence>
<dbReference type="GO" id="GO:0046872">
    <property type="term" value="F:metal ion binding"/>
    <property type="evidence" value="ECO:0007669"/>
    <property type="project" value="UniProtKB-KW"/>
</dbReference>
<accession>A0A133V8I7</accession>
<dbReference type="PROSITE" id="PS51379">
    <property type="entry name" value="4FE4S_FER_2"/>
    <property type="match status" value="2"/>
</dbReference>
<dbReference type="PANTHER" id="PTHR30109">
    <property type="entry name" value="HYDROXYLAMINE REDUCTASE"/>
    <property type="match status" value="1"/>
</dbReference>
<dbReference type="GO" id="GO:0050418">
    <property type="term" value="F:hydroxylamine reductase activity"/>
    <property type="evidence" value="ECO:0007669"/>
    <property type="project" value="TreeGrafter"/>
</dbReference>
<keyword evidence="3" id="KW-0479">Metal-binding</keyword>
<evidence type="ECO:0000256" key="3">
    <source>
        <dbReference type="ARBA" id="ARBA00022723"/>
    </source>
</evidence>
<organism evidence="9 10">
    <name type="scientific">candidate division MSBL1 archaeon SCGC-AAA261D19</name>
    <dbReference type="NCBI Taxonomy" id="1698273"/>
    <lineage>
        <taxon>Archaea</taxon>
        <taxon>Methanobacteriati</taxon>
        <taxon>Methanobacteriota</taxon>
        <taxon>candidate division MSBL1</taxon>
    </lineage>
</organism>
<dbReference type="Pfam" id="PF00037">
    <property type="entry name" value="Fer4"/>
    <property type="match status" value="1"/>
</dbReference>
<proteinExistence type="predicted"/>
<dbReference type="GO" id="GO:0006084">
    <property type="term" value="P:acetyl-CoA metabolic process"/>
    <property type="evidence" value="ECO:0007669"/>
    <property type="project" value="InterPro"/>
</dbReference>
<evidence type="ECO:0000256" key="7">
    <source>
        <dbReference type="ARBA" id="ARBA00023014"/>
    </source>
</evidence>
<dbReference type="Gene3D" id="3.30.70.20">
    <property type="match status" value="1"/>
</dbReference>
<dbReference type="InterPro" id="IPR017896">
    <property type="entry name" value="4Fe4S_Fe-S-bd"/>
</dbReference>